<keyword evidence="2" id="KW-1185">Reference proteome</keyword>
<evidence type="ECO:0000313" key="1">
    <source>
        <dbReference type="EMBL" id="MBC2664300.1"/>
    </source>
</evidence>
<protein>
    <submittedName>
        <fullName evidence="1">Uncharacterized protein</fullName>
    </submittedName>
</protein>
<organism evidence="1 2">
    <name type="scientific">Novosphingobium flavum</name>
    <dbReference type="NCBI Taxonomy" id="1778672"/>
    <lineage>
        <taxon>Bacteria</taxon>
        <taxon>Pseudomonadati</taxon>
        <taxon>Pseudomonadota</taxon>
        <taxon>Alphaproteobacteria</taxon>
        <taxon>Sphingomonadales</taxon>
        <taxon>Sphingomonadaceae</taxon>
        <taxon>Novosphingobium</taxon>
    </lineage>
</organism>
<name>A0A7X1FNY1_9SPHN</name>
<dbReference type="Proteomes" id="UP000566813">
    <property type="component" value="Unassembled WGS sequence"/>
</dbReference>
<dbReference type="EMBL" id="JACLAW010000002">
    <property type="protein sequence ID" value="MBC2664300.1"/>
    <property type="molecule type" value="Genomic_DNA"/>
</dbReference>
<dbReference type="RefSeq" id="WP_185662568.1">
    <property type="nucleotide sequence ID" value="NZ_JACLAW010000002.1"/>
</dbReference>
<gene>
    <name evidence="1" type="ORF">H7F51_02075</name>
</gene>
<accession>A0A7X1FNY1</accession>
<dbReference type="AlphaFoldDB" id="A0A7X1FNY1"/>
<comment type="caution">
    <text evidence="1">The sequence shown here is derived from an EMBL/GenBank/DDBJ whole genome shotgun (WGS) entry which is preliminary data.</text>
</comment>
<evidence type="ECO:0000313" key="2">
    <source>
        <dbReference type="Proteomes" id="UP000566813"/>
    </source>
</evidence>
<proteinExistence type="predicted"/>
<sequence length="78" mass="8222">MREDSDAEPITDLIQGLLLEAGRLMEDESVPLALAFPGESAPIAARIARLHQVATDLLTLATAAQTLASRLGARSDPV</sequence>
<reference evidence="1 2" key="1">
    <citation type="submission" date="2020-08" db="EMBL/GenBank/DDBJ databases">
        <title>The genome sequence of type strain Novosphingobium flavum NBRC 111647.</title>
        <authorList>
            <person name="Liu Y."/>
        </authorList>
    </citation>
    <scope>NUCLEOTIDE SEQUENCE [LARGE SCALE GENOMIC DNA]</scope>
    <source>
        <strain evidence="1 2">NBRC 111647</strain>
    </source>
</reference>